<dbReference type="PANTHER" id="PTHR34822">
    <property type="entry name" value="GRPB DOMAIN PROTEIN (AFU_ORTHOLOGUE AFUA_1G01530)"/>
    <property type="match status" value="1"/>
</dbReference>
<organism evidence="2 3">
    <name type="scientific">Sporosarcina siberiensis</name>
    <dbReference type="NCBI Taxonomy" id="1365606"/>
    <lineage>
        <taxon>Bacteria</taxon>
        <taxon>Bacillati</taxon>
        <taxon>Bacillota</taxon>
        <taxon>Bacilli</taxon>
        <taxon>Bacillales</taxon>
        <taxon>Caryophanaceae</taxon>
        <taxon>Sporosarcina</taxon>
    </lineage>
</organism>
<protein>
    <submittedName>
        <fullName evidence="2">GrpB family protein</fullName>
    </submittedName>
</protein>
<dbReference type="EMBL" id="JBHUGI010000035">
    <property type="protein sequence ID" value="MFD1929577.1"/>
    <property type="molecule type" value="Genomic_DNA"/>
</dbReference>
<gene>
    <name evidence="2" type="ORF">ACFSFY_16160</name>
</gene>
<dbReference type="Gene3D" id="3.30.460.10">
    <property type="entry name" value="Beta Polymerase, domain 2"/>
    <property type="match status" value="1"/>
</dbReference>
<accession>A0ABW4SM46</accession>
<comment type="caution">
    <text evidence="2">The sequence shown here is derived from an EMBL/GenBank/DDBJ whole genome shotgun (WGS) entry which is preliminary data.</text>
</comment>
<feature type="coiled-coil region" evidence="1">
    <location>
        <begin position="121"/>
        <end position="148"/>
    </location>
</feature>
<dbReference type="InterPro" id="IPR043519">
    <property type="entry name" value="NT_sf"/>
</dbReference>
<dbReference type="Pfam" id="PF04229">
    <property type="entry name" value="GrpB"/>
    <property type="match status" value="1"/>
</dbReference>
<proteinExistence type="predicted"/>
<name>A0ABW4SM46_9BACL</name>
<sequence length="168" mass="19542">MLGLPKGEVFLVTWTEDWPKEFLLEKDRIQSEIGQYVVGIHHIGSTAVKGLKAKPIIDIAVEIKDFNDGKHCIAPLESLGYSYRGINILPDRHYFNKAEPRTHQIHMYQKGNKFLVEQLKFRNYLRSNDNAKMEYEELKIKLSKVNKHNKHKYADEKTDFISSVLAKL</sequence>
<keyword evidence="1" id="KW-0175">Coiled coil</keyword>
<keyword evidence="3" id="KW-1185">Reference proteome</keyword>
<evidence type="ECO:0000313" key="2">
    <source>
        <dbReference type="EMBL" id="MFD1929577.1"/>
    </source>
</evidence>
<dbReference type="SUPFAM" id="SSF81301">
    <property type="entry name" value="Nucleotidyltransferase"/>
    <property type="match status" value="1"/>
</dbReference>
<dbReference type="InterPro" id="IPR007344">
    <property type="entry name" value="GrpB/CoaE"/>
</dbReference>
<dbReference type="PANTHER" id="PTHR34822:SF1">
    <property type="entry name" value="GRPB FAMILY PROTEIN"/>
    <property type="match status" value="1"/>
</dbReference>
<dbReference type="Proteomes" id="UP001597218">
    <property type="component" value="Unassembled WGS sequence"/>
</dbReference>
<reference evidence="3" key="1">
    <citation type="journal article" date="2019" name="Int. J. Syst. Evol. Microbiol.">
        <title>The Global Catalogue of Microorganisms (GCM) 10K type strain sequencing project: providing services to taxonomists for standard genome sequencing and annotation.</title>
        <authorList>
            <consortium name="The Broad Institute Genomics Platform"/>
            <consortium name="The Broad Institute Genome Sequencing Center for Infectious Disease"/>
            <person name="Wu L."/>
            <person name="Ma J."/>
        </authorList>
    </citation>
    <scope>NUCLEOTIDE SEQUENCE [LARGE SCALE GENOMIC DNA]</scope>
    <source>
        <strain evidence="3">CGMCC 4.7177</strain>
    </source>
</reference>
<dbReference type="RefSeq" id="WP_381539838.1">
    <property type="nucleotide sequence ID" value="NZ_JBHUGI010000035.1"/>
</dbReference>
<evidence type="ECO:0000313" key="3">
    <source>
        <dbReference type="Proteomes" id="UP001597218"/>
    </source>
</evidence>
<evidence type="ECO:0000256" key="1">
    <source>
        <dbReference type="SAM" id="Coils"/>
    </source>
</evidence>